<gene>
    <name evidence="4" type="primary">tnpA</name>
    <name evidence="4" type="ordered locus">Rmet_1563</name>
</gene>
<dbReference type="InterPro" id="IPR055247">
    <property type="entry name" value="InsJ-like_HTH"/>
</dbReference>
<organism evidence="4 5">
    <name type="scientific">Cupriavidus metallidurans (strain ATCC 43123 / DSM 2839 / NBRC 102507 / CH34)</name>
    <name type="common">Ralstonia metallidurans</name>
    <dbReference type="NCBI Taxonomy" id="266264"/>
    <lineage>
        <taxon>Bacteria</taxon>
        <taxon>Pseudomonadati</taxon>
        <taxon>Pseudomonadota</taxon>
        <taxon>Betaproteobacteria</taxon>
        <taxon>Burkholderiales</taxon>
        <taxon>Burkholderiaceae</taxon>
        <taxon>Cupriavidus</taxon>
    </lineage>
</organism>
<dbReference type="KEGG" id="rme:Rmet_1563"/>
<dbReference type="PANTHER" id="PTHR33795:SF1">
    <property type="entry name" value="INSERTION ELEMENT IS150 PROTEIN INSJ"/>
    <property type="match status" value="1"/>
</dbReference>
<dbReference type="STRING" id="266264.Rmet_1563"/>
<dbReference type="PANTHER" id="PTHR33795">
    <property type="entry name" value="INSERTION ELEMENT IS150 PROTEIN INSJ"/>
    <property type="match status" value="1"/>
</dbReference>
<evidence type="ECO:0000256" key="1">
    <source>
        <dbReference type="ARBA" id="ARBA00038232"/>
    </source>
</evidence>
<proteinExistence type="inferred from homology"/>
<dbReference type="Gene3D" id="1.10.10.10">
    <property type="entry name" value="Winged helix-like DNA-binding domain superfamily/Winged helix DNA-binding domain"/>
    <property type="match status" value="2"/>
</dbReference>
<dbReference type="InterPro" id="IPR036388">
    <property type="entry name" value="WH-like_DNA-bd_sf"/>
</dbReference>
<sequence>MAKYDESFKRQVVERYLTGSSGFKALGKELGVDPGAIRRWVGSYAHHGAAGLRKKSVRYGAKFKLSVLRRMWRDELSYRQVAALFDLRGGTAVVSAWERQYHSQGIDALAPKPRGRTKTMSAPIPPKPPASNVKETRTLEDLRKENEYLRAEVAYLKKWNALVQAKKAAAQKKRG</sequence>
<evidence type="ECO:0000256" key="2">
    <source>
        <dbReference type="SAM" id="MobiDB-lite"/>
    </source>
</evidence>
<accession>Q1LN30</accession>
<dbReference type="HOGENOM" id="CLU_027402_17_0_4"/>
<evidence type="ECO:0000313" key="4">
    <source>
        <dbReference type="EMBL" id="ABF08446.1"/>
    </source>
</evidence>
<feature type="region of interest" description="Disordered" evidence="2">
    <location>
        <begin position="108"/>
        <end position="138"/>
    </location>
</feature>
<dbReference type="SUPFAM" id="SSF46689">
    <property type="entry name" value="Homeodomain-like"/>
    <property type="match status" value="2"/>
</dbReference>
<name>Q1LN30_CUPMC</name>
<dbReference type="Pfam" id="PF13518">
    <property type="entry name" value="HTH_28"/>
    <property type="match status" value="2"/>
</dbReference>
<dbReference type="Proteomes" id="UP000002429">
    <property type="component" value="Chromosome"/>
</dbReference>
<feature type="domain" description="Insertion element IS150 protein InsJ-like helix-turn-helix" evidence="3">
    <location>
        <begin position="8"/>
        <end position="56"/>
    </location>
</feature>
<dbReference type="eggNOG" id="COG2963">
    <property type="taxonomic scope" value="Bacteria"/>
</dbReference>
<protein>
    <submittedName>
        <fullName evidence="4">Transposase DNA binding site ISRme12</fullName>
    </submittedName>
</protein>
<dbReference type="InterPro" id="IPR009057">
    <property type="entry name" value="Homeodomain-like_sf"/>
</dbReference>
<dbReference type="InterPro" id="IPR052057">
    <property type="entry name" value="IS150/IS1296_orfA-like"/>
</dbReference>
<dbReference type="AlphaFoldDB" id="Q1LN30"/>
<comment type="similarity">
    <text evidence="1">Belongs to the IS150/IS1296 orfA family.</text>
</comment>
<keyword evidence="5" id="KW-1185">Reference proteome</keyword>
<feature type="domain" description="Insertion element IS150 protein InsJ-like helix-turn-helix" evidence="3">
    <location>
        <begin position="63"/>
        <end position="116"/>
    </location>
</feature>
<evidence type="ECO:0000313" key="5">
    <source>
        <dbReference type="Proteomes" id="UP000002429"/>
    </source>
</evidence>
<evidence type="ECO:0000259" key="3">
    <source>
        <dbReference type="Pfam" id="PF13518"/>
    </source>
</evidence>
<reference evidence="5" key="1">
    <citation type="journal article" date="2010" name="PLoS ONE">
        <title>The complete genome sequence of Cupriavidus metallidurans strain CH34, a master survivalist in harsh and anthropogenic environments.</title>
        <authorList>
            <person name="Janssen P.J."/>
            <person name="Van Houdt R."/>
            <person name="Moors H."/>
            <person name="Monsieurs P."/>
            <person name="Morin N."/>
            <person name="Michaux A."/>
            <person name="Benotmane M.A."/>
            <person name="Leys N."/>
            <person name="Vallaeys T."/>
            <person name="Lapidus A."/>
            <person name="Monchy S."/>
            <person name="Medigue C."/>
            <person name="Taghavi S."/>
            <person name="McCorkle S."/>
            <person name="Dunn J."/>
            <person name="van der Lelie D."/>
            <person name="Mergeay M."/>
        </authorList>
    </citation>
    <scope>NUCLEOTIDE SEQUENCE [LARGE SCALE GENOMIC DNA]</scope>
    <source>
        <strain evidence="5">ATCC 43123 / DSM 2839 / NBRC 102507 / CH34</strain>
    </source>
</reference>
<dbReference type="EMBL" id="CP000352">
    <property type="protein sequence ID" value="ABF08446.1"/>
    <property type="molecule type" value="Genomic_DNA"/>
</dbReference>